<organism evidence="1 2">
    <name type="scientific">Caerostris darwini</name>
    <dbReference type="NCBI Taxonomy" id="1538125"/>
    <lineage>
        <taxon>Eukaryota</taxon>
        <taxon>Metazoa</taxon>
        <taxon>Ecdysozoa</taxon>
        <taxon>Arthropoda</taxon>
        <taxon>Chelicerata</taxon>
        <taxon>Arachnida</taxon>
        <taxon>Araneae</taxon>
        <taxon>Araneomorphae</taxon>
        <taxon>Entelegynae</taxon>
        <taxon>Araneoidea</taxon>
        <taxon>Araneidae</taxon>
        <taxon>Caerostris</taxon>
    </lineage>
</organism>
<evidence type="ECO:0000313" key="1">
    <source>
        <dbReference type="EMBL" id="GIY77839.1"/>
    </source>
</evidence>
<proteinExistence type="predicted"/>
<dbReference type="AlphaFoldDB" id="A0AAV4W7M3"/>
<name>A0AAV4W7M3_9ARAC</name>
<protein>
    <submittedName>
        <fullName evidence="1">Uncharacterized protein</fullName>
    </submittedName>
</protein>
<reference evidence="1 2" key="1">
    <citation type="submission" date="2021-06" db="EMBL/GenBank/DDBJ databases">
        <title>Caerostris darwini draft genome.</title>
        <authorList>
            <person name="Kono N."/>
            <person name="Arakawa K."/>
        </authorList>
    </citation>
    <scope>NUCLEOTIDE SEQUENCE [LARGE SCALE GENOMIC DNA]</scope>
</reference>
<sequence>MHTIYFHASFPVWRSTYNILSFRVNCAESKKKKKSMMQVFLPRLGCMFLERVHHFGDRLTSFSSSQSIVLKAAIRRKKIVMQVSLPRPGHASGKSASRREMIESVEGIENPFGIPREIRNQMALWEQDVPRMSQHYIKVSS</sequence>
<evidence type="ECO:0000313" key="2">
    <source>
        <dbReference type="Proteomes" id="UP001054837"/>
    </source>
</evidence>
<gene>
    <name evidence="1" type="ORF">CDAR_520361</name>
</gene>
<dbReference type="EMBL" id="BPLQ01014183">
    <property type="protein sequence ID" value="GIY77839.1"/>
    <property type="molecule type" value="Genomic_DNA"/>
</dbReference>
<keyword evidence="2" id="KW-1185">Reference proteome</keyword>
<accession>A0AAV4W7M3</accession>
<dbReference type="Proteomes" id="UP001054837">
    <property type="component" value="Unassembled WGS sequence"/>
</dbReference>
<comment type="caution">
    <text evidence="1">The sequence shown here is derived from an EMBL/GenBank/DDBJ whole genome shotgun (WGS) entry which is preliminary data.</text>
</comment>